<dbReference type="AlphaFoldDB" id="A0A6N8TZN0"/>
<dbReference type="Proteomes" id="UP000436284">
    <property type="component" value="Unassembled WGS sequence"/>
</dbReference>
<protein>
    <submittedName>
        <fullName evidence="4">Fucose isomerase</fullName>
    </submittedName>
</protein>
<dbReference type="OrthoDB" id="9805009at2"/>
<dbReference type="PANTHER" id="PTHR31690:SF4">
    <property type="entry name" value="FUCOSE MUTAROTASE"/>
    <property type="match status" value="1"/>
</dbReference>
<dbReference type="GO" id="GO:0036373">
    <property type="term" value="F:L-fucose mutarotase activity"/>
    <property type="evidence" value="ECO:0007669"/>
    <property type="project" value="UniProtKB-EC"/>
</dbReference>
<proteinExistence type="predicted"/>
<evidence type="ECO:0000313" key="5">
    <source>
        <dbReference type="Proteomes" id="UP000436284"/>
    </source>
</evidence>
<keyword evidence="2 4" id="KW-0413">Isomerase</keyword>
<accession>A0A6N8TZN0</accession>
<evidence type="ECO:0000256" key="2">
    <source>
        <dbReference type="ARBA" id="ARBA00023235"/>
    </source>
</evidence>
<dbReference type="Gene3D" id="3.40.1650.10">
    <property type="entry name" value="RbsD-like domain"/>
    <property type="match status" value="1"/>
</dbReference>
<dbReference type="Pfam" id="PF05025">
    <property type="entry name" value="RbsD_FucU"/>
    <property type="match status" value="1"/>
</dbReference>
<evidence type="ECO:0000256" key="1">
    <source>
        <dbReference type="ARBA" id="ARBA00000223"/>
    </source>
</evidence>
<comment type="catalytic activity">
    <reaction evidence="1">
        <text>beta-D-ribopyranose = beta-D-ribofuranose</text>
        <dbReference type="Rhea" id="RHEA:25432"/>
        <dbReference type="ChEBI" id="CHEBI:27476"/>
        <dbReference type="ChEBI" id="CHEBI:47002"/>
        <dbReference type="EC" id="5.4.99.62"/>
    </reaction>
</comment>
<dbReference type="InterPro" id="IPR050443">
    <property type="entry name" value="RbsD/FucU_mutarotase"/>
</dbReference>
<dbReference type="EMBL" id="WUUK01000002">
    <property type="protein sequence ID" value="MXQ51013.1"/>
    <property type="molecule type" value="Genomic_DNA"/>
</dbReference>
<comment type="catalytic activity">
    <reaction evidence="3">
        <text>alpha-L-fucose = beta-L-fucose</text>
        <dbReference type="Rhea" id="RHEA:25580"/>
        <dbReference type="ChEBI" id="CHEBI:42548"/>
        <dbReference type="ChEBI" id="CHEBI:42589"/>
        <dbReference type="EC" id="5.1.3.29"/>
    </reaction>
</comment>
<organism evidence="4 5">
    <name type="scientific">Salinicoccus hispanicus</name>
    <dbReference type="NCBI Taxonomy" id="157225"/>
    <lineage>
        <taxon>Bacteria</taxon>
        <taxon>Bacillati</taxon>
        <taxon>Bacillota</taxon>
        <taxon>Bacilli</taxon>
        <taxon>Bacillales</taxon>
        <taxon>Staphylococcaceae</taxon>
        <taxon>Salinicoccus</taxon>
    </lineage>
</organism>
<evidence type="ECO:0000313" key="4">
    <source>
        <dbReference type="EMBL" id="MXQ51013.1"/>
    </source>
</evidence>
<evidence type="ECO:0000256" key="3">
    <source>
        <dbReference type="ARBA" id="ARBA00036324"/>
    </source>
</evidence>
<keyword evidence="5" id="KW-1185">Reference proteome</keyword>
<dbReference type="PANTHER" id="PTHR31690">
    <property type="entry name" value="FUCOSE MUTAROTASE"/>
    <property type="match status" value="1"/>
</dbReference>
<reference evidence="4 5" key="1">
    <citation type="submission" date="2019-12" db="EMBL/GenBank/DDBJ databases">
        <title>Salinicoccus cyprini sp. nov., isolated from gastro-intestinal tract of mirror carp, Cyprinus carpio var. specularis, collected from Gobind Sagar Reservoir, Himachal Pradesh, India.</title>
        <authorList>
            <person name="Talwar C."/>
            <person name="Singh A.K."/>
            <person name="Lal R."/>
            <person name="Negi R.K."/>
        </authorList>
    </citation>
    <scope>NUCLEOTIDE SEQUENCE [LARGE SCALE GENOMIC DNA]</scope>
    <source>
        <strain evidence="4 5">J-82</strain>
    </source>
</reference>
<sequence>MLKKIPRTLSPYLLKILMEMGHGDEVVIGDGNFPAASHANKLIRCDGLGTTELLESILELFPLDTYVDTPVSLMAVGDSAAKDPEIWQSYNRILKASEEENVQIEYIDRFDFYKRSKEAYAIVTTSEKALYANIILKKGVIS</sequence>
<dbReference type="GO" id="GO:0006004">
    <property type="term" value="P:fucose metabolic process"/>
    <property type="evidence" value="ECO:0007669"/>
    <property type="project" value="TreeGrafter"/>
</dbReference>
<dbReference type="InterPro" id="IPR023750">
    <property type="entry name" value="RbsD-like_sf"/>
</dbReference>
<dbReference type="GO" id="GO:0042806">
    <property type="term" value="F:fucose binding"/>
    <property type="evidence" value="ECO:0007669"/>
    <property type="project" value="TreeGrafter"/>
</dbReference>
<comment type="caution">
    <text evidence="4">The sequence shown here is derived from an EMBL/GenBank/DDBJ whole genome shotgun (WGS) entry which is preliminary data.</text>
</comment>
<dbReference type="InterPro" id="IPR007721">
    <property type="entry name" value="RbsD_FucU"/>
</dbReference>
<dbReference type="RefSeq" id="WP_160655065.1">
    <property type="nucleotide sequence ID" value="NZ_JBHRWU010000001.1"/>
</dbReference>
<dbReference type="SUPFAM" id="SSF102546">
    <property type="entry name" value="RbsD-like"/>
    <property type="match status" value="1"/>
</dbReference>
<dbReference type="GO" id="GO:0062193">
    <property type="term" value="F:D-ribose pyranase activity"/>
    <property type="evidence" value="ECO:0007669"/>
    <property type="project" value="UniProtKB-EC"/>
</dbReference>
<name>A0A6N8TZN0_9STAP</name>
<gene>
    <name evidence="4" type="ORF">GQ671_06985</name>
</gene>